<comment type="subcellular location">
    <subcellularLocation>
        <location evidence="1">Nucleus</location>
    </subcellularLocation>
</comment>
<organism evidence="9">
    <name type="scientific">Ananas comosus var. bracteatus</name>
    <name type="common">red pineapple</name>
    <dbReference type="NCBI Taxonomy" id="296719"/>
    <lineage>
        <taxon>Eukaryota</taxon>
        <taxon>Viridiplantae</taxon>
        <taxon>Streptophyta</taxon>
        <taxon>Embryophyta</taxon>
        <taxon>Tracheophyta</taxon>
        <taxon>Spermatophyta</taxon>
        <taxon>Magnoliopsida</taxon>
        <taxon>Liliopsida</taxon>
        <taxon>Poales</taxon>
        <taxon>Bromeliaceae</taxon>
        <taxon>Bromelioideae</taxon>
        <taxon>Ananas</taxon>
    </lineage>
</organism>
<dbReference type="InterPro" id="IPR036955">
    <property type="entry name" value="AP2/ERF_dom_sf"/>
</dbReference>
<dbReference type="SUPFAM" id="SSF54171">
    <property type="entry name" value="DNA-binding domain"/>
    <property type="match status" value="1"/>
</dbReference>
<feature type="domain" description="AP2/ERF" evidence="8">
    <location>
        <begin position="78"/>
        <end position="108"/>
    </location>
</feature>
<dbReference type="PANTHER" id="PTHR32467:SF32">
    <property type="entry name" value="AP2-LIKE ETHYLENE-RESPONSIVE TRANSCRIPTION FACTOR SMOS1"/>
    <property type="match status" value="1"/>
</dbReference>
<proteinExistence type="inferred from homology"/>
<dbReference type="InterPro" id="IPR016177">
    <property type="entry name" value="DNA-bd_dom_sf"/>
</dbReference>
<evidence type="ECO:0000256" key="1">
    <source>
        <dbReference type="ARBA" id="ARBA00004123"/>
    </source>
</evidence>
<dbReference type="GO" id="GO:0003700">
    <property type="term" value="F:DNA-binding transcription factor activity"/>
    <property type="evidence" value="ECO:0007669"/>
    <property type="project" value="InterPro"/>
</dbReference>
<name>A0A6V7PC82_ANACO</name>
<sequence length="342" mass="37574">MDGKFSVGTLNACKSSTADEVISNIQFTVEQFRHVDFHRINTSALVLHGNLMALNCLTSIFSHFESSTKAFFSAVLIVGAYDDEEAAARAYDLAALKYWGAGTLINFPVSDYVRDIEEMQMVSKEDYLVSLRRKSSAFSRGFPKYRGLPSISSHCAVTTTSKFATGCIFGQLLGNDHNNLNCSTSKDVMTDGNYAGSFVLERKIDLTNYIRWWLPKKARQSESASASEEVANELRNLESSIPPTEPYKLPSLGPQNLKPRSGSLSACSILSQSDAYKNFMDKYSKLSEEKEGVSGKETDLGKTVPIQFASSGFDGSVVSIGLAEFPAQKSPYMLSPLLSLHH</sequence>
<evidence type="ECO:0000313" key="9">
    <source>
        <dbReference type="EMBL" id="CAD1828274.1"/>
    </source>
</evidence>
<keyword evidence="4" id="KW-0804">Transcription</keyword>
<protein>
    <recommendedName>
        <fullName evidence="8">AP2/ERF domain-containing protein</fullName>
    </recommendedName>
</protein>
<keyword evidence="5" id="KW-0539">Nucleus</keyword>
<dbReference type="GO" id="GO:0005634">
    <property type="term" value="C:nucleus"/>
    <property type="evidence" value="ECO:0007669"/>
    <property type="project" value="UniProtKB-SubCell"/>
</dbReference>
<evidence type="ECO:0000256" key="6">
    <source>
        <dbReference type="ARBA" id="ARBA00037973"/>
    </source>
</evidence>
<accession>A0A6V7PC82</accession>
<dbReference type="PANTHER" id="PTHR32467">
    <property type="entry name" value="AP2-LIKE ETHYLENE-RESPONSIVE TRANSCRIPTION FACTOR"/>
    <property type="match status" value="1"/>
</dbReference>
<evidence type="ECO:0000259" key="8">
    <source>
        <dbReference type="PROSITE" id="PS51032"/>
    </source>
</evidence>
<gene>
    <name evidence="9" type="ORF">CB5_LOCUS11485</name>
</gene>
<dbReference type="Gene3D" id="3.30.730.10">
    <property type="entry name" value="AP2/ERF domain"/>
    <property type="match status" value="1"/>
</dbReference>
<dbReference type="GO" id="GO:0003677">
    <property type="term" value="F:DNA binding"/>
    <property type="evidence" value="ECO:0007669"/>
    <property type="project" value="UniProtKB-KW"/>
</dbReference>
<dbReference type="PROSITE" id="PS51032">
    <property type="entry name" value="AP2_ERF"/>
    <property type="match status" value="1"/>
</dbReference>
<keyword evidence="3" id="KW-0238">DNA-binding</keyword>
<dbReference type="InterPro" id="IPR001471">
    <property type="entry name" value="AP2/ERF_dom"/>
</dbReference>
<reference evidence="9" key="1">
    <citation type="submission" date="2020-07" db="EMBL/GenBank/DDBJ databases">
        <authorList>
            <person name="Lin J."/>
        </authorList>
    </citation>
    <scope>NUCLEOTIDE SEQUENCE</scope>
</reference>
<evidence type="ECO:0000256" key="7">
    <source>
        <dbReference type="SAM" id="MobiDB-lite"/>
    </source>
</evidence>
<evidence type="ECO:0000256" key="2">
    <source>
        <dbReference type="ARBA" id="ARBA00023015"/>
    </source>
</evidence>
<dbReference type="EMBL" id="LR862147">
    <property type="protein sequence ID" value="CAD1828274.1"/>
    <property type="molecule type" value="Genomic_DNA"/>
</dbReference>
<evidence type="ECO:0000256" key="3">
    <source>
        <dbReference type="ARBA" id="ARBA00023125"/>
    </source>
</evidence>
<feature type="region of interest" description="Disordered" evidence="7">
    <location>
        <begin position="224"/>
        <end position="255"/>
    </location>
</feature>
<evidence type="ECO:0000256" key="5">
    <source>
        <dbReference type="ARBA" id="ARBA00023242"/>
    </source>
</evidence>
<comment type="similarity">
    <text evidence="6">Belongs to the AP2/ERF transcription factor family. AP2 subfamily.</text>
</comment>
<keyword evidence="2" id="KW-0805">Transcription regulation</keyword>
<dbReference type="AlphaFoldDB" id="A0A6V7PC82"/>
<evidence type="ECO:0000256" key="4">
    <source>
        <dbReference type="ARBA" id="ARBA00023163"/>
    </source>
</evidence>